<dbReference type="RefSeq" id="WP_122401338.1">
    <property type="nucleotide sequence ID" value="NZ_LS398110.1"/>
</dbReference>
<dbReference type="KEGG" id="bvz:BRAD3257_1679"/>
<dbReference type="AlphaFoldDB" id="A0A2U3PUK1"/>
<dbReference type="InterPro" id="IPR029052">
    <property type="entry name" value="Metallo-depent_PP-like"/>
</dbReference>
<dbReference type="SUPFAM" id="SSF56300">
    <property type="entry name" value="Metallo-dependent phosphatases"/>
    <property type="match status" value="1"/>
</dbReference>
<dbReference type="EMBL" id="LS398110">
    <property type="protein sequence ID" value="SPP92799.1"/>
    <property type="molecule type" value="Genomic_DNA"/>
</dbReference>
<sequence length="439" mass="48411">MSTEALPENVFVTFEQISKAIGSPEALGNLDEAANKDTSIDPVQRGAIMAGVGHVLRQLQEAESRAGAKVLTTPHDAKAARLQSLVASGEAAKLSFQALPTGGYEAMFDTSDWGGWASVVWEKLKHLVPHDMVRPKSDHAAPFADKARIAVVGDWGTGLYGAPKIAEAILKDPDPFEIIMHLGDVYYSGTRAEVDSRFLKTWPRPRGAICRALNSNHEMYSGGDAYFDRILPSFGQDGSYFAYQNAHWTLIGLDVAYHDHAIDDEQVGWVLEVVRKAGDRKIVLFSHHQLYSNIESEQGDKLWSHARFGELLGSKRIFAWYWGHEHRCTIYEAPDQNFGIWARCIGHGGMPQSRDLTIDLPRATGAPYARADWRSCGPLTVLGNPLPSAVVLEGRNEFIVGEEDKFSPHGYAVLTFDGPHLEEEVRSATGVAIYSKRLA</sequence>
<gene>
    <name evidence="1" type="ORF">BRAD3257_1679</name>
</gene>
<name>A0A2U3PUK1_9BRAD</name>
<evidence type="ECO:0000313" key="2">
    <source>
        <dbReference type="Proteomes" id="UP000246085"/>
    </source>
</evidence>
<dbReference type="Proteomes" id="UP000246085">
    <property type="component" value="Chromosome BRAD3257"/>
</dbReference>
<reference evidence="1 2" key="1">
    <citation type="submission" date="2018-03" db="EMBL/GenBank/DDBJ databases">
        <authorList>
            <person name="Gully D."/>
        </authorList>
    </citation>
    <scope>NUCLEOTIDE SEQUENCE [LARGE SCALE GENOMIC DNA]</scope>
    <source>
        <strain evidence="1">ORS3257</strain>
    </source>
</reference>
<protein>
    <submittedName>
        <fullName evidence="1">Metallophosphoesterase</fullName>
    </submittedName>
</protein>
<organism evidence="1 2">
    <name type="scientific">Bradyrhizobium vignae</name>
    <dbReference type="NCBI Taxonomy" id="1549949"/>
    <lineage>
        <taxon>Bacteria</taxon>
        <taxon>Pseudomonadati</taxon>
        <taxon>Pseudomonadota</taxon>
        <taxon>Alphaproteobacteria</taxon>
        <taxon>Hyphomicrobiales</taxon>
        <taxon>Nitrobacteraceae</taxon>
        <taxon>Bradyrhizobium</taxon>
    </lineage>
</organism>
<evidence type="ECO:0000313" key="1">
    <source>
        <dbReference type="EMBL" id="SPP92799.1"/>
    </source>
</evidence>
<proteinExistence type="predicted"/>
<dbReference type="Gene3D" id="3.60.21.10">
    <property type="match status" value="1"/>
</dbReference>
<accession>A0A2U3PUK1</accession>